<name>A0ABW2P1X4_9ACTN</name>
<evidence type="ECO:0000313" key="4">
    <source>
        <dbReference type="Proteomes" id="UP001596496"/>
    </source>
</evidence>
<dbReference type="Gene3D" id="2.60.40.290">
    <property type="match status" value="1"/>
</dbReference>
<evidence type="ECO:0000313" key="3">
    <source>
        <dbReference type="EMBL" id="MFC7382938.1"/>
    </source>
</evidence>
<dbReference type="SUPFAM" id="SSF49384">
    <property type="entry name" value="Carbohydrate-binding domain"/>
    <property type="match status" value="1"/>
</dbReference>
<dbReference type="Gene3D" id="2.60.40.10">
    <property type="entry name" value="Immunoglobulins"/>
    <property type="match status" value="1"/>
</dbReference>
<accession>A0ABW2P1X4</accession>
<feature type="compositionally biased region" description="Low complexity" evidence="1">
    <location>
        <begin position="11"/>
        <end position="25"/>
    </location>
</feature>
<dbReference type="InterPro" id="IPR036116">
    <property type="entry name" value="FN3_sf"/>
</dbReference>
<sequence>MTAVSGAYAAVPASPASGSGAVSAADTTPPSKPTGLHEPCASDTLYVLFCWTASTDDVGVVAYDVYRQGDTGYVQVGTSSFPAFGDDDVVIGRTYTYIVIARDAAGNQSVPSDPFVALARGGLPSPTATPSPPPTPQSLACDVTYEFVAWRTGQNAWITLKNTGTAPIVGWTLSIRWQEPAPRLTSGHSAVWSRTDSFFTARNLAWNKVIAPGASVQVGFTAAHTGATPVPLYYGVNGVYCSSTYGPRR</sequence>
<dbReference type="SMART" id="SM00637">
    <property type="entry name" value="CBD_II"/>
    <property type="match status" value="1"/>
</dbReference>
<dbReference type="InterPro" id="IPR001919">
    <property type="entry name" value="CBD2"/>
</dbReference>
<feature type="region of interest" description="Disordered" evidence="1">
    <location>
        <begin position="11"/>
        <end position="36"/>
    </location>
</feature>
<feature type="domain" description="CBM2" evidence="2">
    <location>
        <begin position="134"/>
        <end position="244"/>
    </location>
</feature>
<evidence type="ECO:0000256" key="1">
    <source>
        <dbReference type="SAM" id="MobiDB-lite"/>
    </source>
</evidence>
<reference evidence="4" key="1">
    <citation type="journal article" date="2019" name="Int. J. Syst. Evol. Microbiol.">
        <title>The Global Catalogue of Microorganisms (GCM) 10K type strain sequencing project: providing services to taxonomists for standard genome sequencing and annotation.</title>
        <authorList>
            <consortium name="The Broad Institute Genomics Platform"/>
            <consortium name="The Broad Institute Genome Sequencing Center for Infectious Disease"/>
            <person name="Wu L."/>
            <person name="Ma J."/>
        </authorList>
    </citation>
    <scope>NUCLEOTIDE SEQUENCE [LARGE SCALE GENOMIC DNA]</scope>
    <source>
        <strain evidence="4">CECT 7649</strain>
    </source>
</reference>
<comment type="caution">
    <text evidence="3">The sequence shown here is derived from an EMBL/GenBank/DDBJ whole genome shotgun (WGS) entry which is preliminary data.</text>
</comment>
<dbReference type="PROSITE" id="PS51173">
    <property type="entry name" value="CBM2"/>
    <property type="match status" value="1"/>
</dbReference>
<protein>
    <submittedName>
        <fullName evidence="3">Cellulose binding domain-containing protein</fullName>
    </submittedName>
</protein>
<dbReference type="InterPro" id="IPR012291">
    <property type="entry name" value="CBM2_carb-bd_dom_sf"/>
</dbReference>
<proteinExistence type="predicted"/>
<dbReference type="InterPro" id="IPR008965">
    <property type="entry name" value="CBM2/CBM3_carb-bd_dom_sf"/>
</dbReference>
<keyword evidence="4" id="KW-1185">Reference proteome</keyword>
<dbReference type="Proteomes" id="UP001596496">
    <property type="component" value="Unassembled WGS sequence"/>
</dbReference>
<dbReference type="Pfam" id="PF00553">
    <property type="entry name" value="CBM_2"/>
    <property type="match status" value="1"/>
</dbReference>
<dbReference type="SUPFAM" id="SSF49265">
    <property type="entry name" value="Fibronectin type III"/>
    <property type="match status" value="1"/>
</dbReference>
<dbReference type="RefSeq" id="WP_380826308.1">
    <property type="nucleotide sequence ID" value="NZ_JBHTCG010000006.1"/>
</dbReference>
<gene>
    <name evidence="3" type="ORF">ACFQSB_12030</name>
</gene>
<dbReference type="InterPro" id="IPR013783">
    <property type="entry name" value="Ig-like_fold"/>
</dbReference>
<dbReference type="EMBL" id="JBHTCG010000006">
    <property type="protein sequence ID" value="MFC7382938.1"/>
    <property type="molecule type" value="Genomic_DNA"/>
</dbReference>
<evidence type="ECO:0000259" key="2">
    <source>
        <dbReference type="PROSITE" id="PS51173"/>
    </source>
</evidence>
<organism evidence="3 4">
    <name type="scientific">Sphaerisporangium rhizosphaerae</name>
    <dbReference type="NCBI Taxonomy" id="2269375"/>
    <lineage>
        <taxon>Bacteria</taxon>
        <taxon>Bacillati</taxon>
        <taxon>Actinomycetota</taxon>
        <taxon>Actinomycetes</taxon>
        <taxon>Streptosporangiales</taxon>
        <taxon>Streptosporangiaceae</taxon>
        <taxon>Sphaerisporangium</taxon>
    </lineage>
</organism>